<dbReference type="OrthoDB" id="5526158at2"/>
<evidence type="ECO:0000313" key="2">
    <source>
        <dbReference type="Proteomes" id="UP000291124"/>
    </source>
</evidence>
<dbReference type="RefSeq" id="WP_133276756.1">
    <property type="nucleotide sequence ID" value="NZ_CP037933.1"/>
</dbReference>
<organism evidence="1 2">
    <name type="scientific">Flavobacterium nackdongense</name>
    <dbReference type="NCBI Taxonomy" id="2547394"/>
    <lineage>
        <taxon>Bacteria</taxon>
        <taxon>Pseudomonadati</taxon>
        <taxon>Bacteroidota</taxon>
        <taxon>Flavobacteriia</taxon>
        <taxon>Flavobacteriales</taxon>
        <taxon>Flavobacteriaceae</taxon>
        <taxon>Flavobacterium</taxon>
    </lineage>
</organism>
<name>A0A4P6YET4_9FLAO</name>
<dbReference type="EMBL" id="CP037933">
    <property type="protein sequence ID" value="QBN19237.1"/>
    <property type="molecule type" value="Genomic_DNA"/>
</dbReference>
<dbReference type="KEGG" id="fnk:E1750_10625"/>
<proteinExistence type="predicted"/>
<sequence length="128" mass="14116">MKRFFKIVLLAIVLQSFQCSDSNEADDSITASQLETKKQEIQNYINSFSCSESLGCGFIAFGSKPCGGPLSYLVFPNSVNLPKLQEMVKAYNEMNRLYNIQTNAVSDCMVVAPPTEVKCVNGVCTIIK</sequence>
<gene>
    <name evidence="1" type="ORF">E1750_10625</name>
</gene>
<reference evidence="2" key="1">
    <citation type="submission" date="2019-03" db="EMBL/GenBank/DDBJ databases">
        <title>Flavobacterium sp.</title>
        <authorList>
            <person name="Kim H."/>
        </authorList>
    </citation>
    <scope>NUCLEOTIDE SEQUENCE [LARGE SCALE GENOMIC DNA]</scope>
    <source>
        <strain evidence="2">GS13</strain>
    </source>
</reference>
<keyword evidence="2" id="KW-1185">Reference proteome</keyword>
<protein>
    <submittedName>
        <fullName evidence="1">Uncharacterized protein</fullName>
    </submittedName>
</protein>
<dbReference type="Proteomes" id="UP000291124">
    <property type="component" value="Chromosome"/>
</dbReference>
<dbReference type="AlphaFoldDB" id="A0A4P6YET4"/>
<evidence type="ECO:0000313" key="1">
    <source>
        <dbReference type="EMBL" id="QBN19237.1"/>
    </source>
</evidence>
<accession>A0A4P6YET4</accession>